<organism evidence="2 3">
    <name type="scientific">Ophiocordyceps unilateralis</name>
    <name type="common">Zombie-ant fungus</name>
    <name type="synonym">Torrubia unilateralis</name>
    <dbReference type="NCBI Taxonomy" id="268505"/>
    <lineage>
        <taxon>Eukaryota</taxon>
        <taxon>Fungi</taxon>
        <taxon>Dikarya</taxon>
        <taxon>Ascomycota</taxon>
        <taxon>Pezizomycotina</taxon>
        <taxon>Sordariomycetes</taxon>
        <taxon>Hypocreomycetidae</taxon>
        <taxon>Hypocreales</taxon>
        <taxon>Ophiocordycipitaceae</taxon>
        <taxon>Ophiocordyceps</taxon>
    </lineage>
</organism>
<dbReference type="AlphaFoldDB" id="A0A2A9P9U9"/>
<gene>
    <name evidence="2" type="ORF">XA68_14685</name>
</gene>
<dbReference type="EMBL" id="LAZP02000376">
    <property type="protein sequence ID" value="PFH57692.1"/>
    <property type="molecule type" value="Genomic_DNA"/>
</dbReference>
<dbReference type="Proteomes" id="UP000037136">
    <property type="component" value="Unassembled WGS sequence"/>
</dbReference>
<reference evidence="2 3" key="1">
    <citation type="journal article" date="2015" name="BMC Genomics">
        <title>Gene expression during zombie ant biting behavior reflects the complexity underlying fungal parasitic behavioral manipulation.</title>
        <authorList>
            <person name="de Bekker C."/>
            <person name="Ohm R.A."/>
            <person name="Loreto R.G."/>
            <person name="Sebastian A."/>
            <person name="Albert I."/>
            <person name="Merrow M."/>
            <person name="Brachmann A."/>
            <person name="Hughes D.P."/>
        </authorList>
    </citation>
    <scope>NUCLEOTIDE SEQUENCE [LARGE SCALE GENOMIC DNA]</scope>
    <source>
        <strain evidence="2 3">SC16a</strain>
    </source>
</reference>
<keyword evidence="3" id="KW-1185">Reference proteome</keyword>
<comment type="caution">
    <text evidence="2">The sequence shown here is derived from an EMBL/GenBank/DDBJ whole genome shotgun (WGS) entry which is preliminary data.</text>
</comment>
<evidence type="ECO:0000313" key="2">
    <source>
        <dbReference type="EMBL" id="PFH57692.1"/>
    </source>
</evidence>
<proteinExistence type="predicted"/>
<feature type="region of interest" description="Disordered" evidence="1">
    <location>
        <begin position="30"/>
        <end position="75"/>
    </location>
</feature>
<accession>A0A2A9P9U9</accession>
<name>A0A2A9P9U9_OPHUN</name>
<protein>
    <submittedName>
        <fullName evidence="2">Uncharacterized protein</fullName>
    </submittedName>
</protein>
<evidence type="ECO:0000256" key="1">
    <source>
        <dbReference type="SAM" id="MobiDB-lite"/>
    </source>
</evidence>
<reference evidence="2 3" key="2">
    <citation type="journal article" date="2017" name="Sci. Rep.">
        <title>Ant-infecting Ophiocordyceps genomes reveal a high diversity of potential behavioral manipulation genes and a possible major role for enterotoxins.</title>
        <authorList>
            <person name="de Bekker C."/>
            <person name="Ohm R.A."/>
            <person name="Evans H.C."/>
            <person name="Brachmann A."/>
            <person name="Hughes D.P."/>
        </authorList>
    </citation>
    <scope>NUCLEOTIDE SEQUENCE [LARGE SCALE GENOMIC DNA]</scope>
    <source>
        <strain evidence="2 3">SC16a</strain>
    </source>
</reference>
<sequence>MMFDGWIEQPRKTVGWATLGTGYQPLFDGKGASRCRGSVRGRGNDSDTTSSGDLCDHDQPAKQRCPAPVANSARP</sequence>
<evidence type="ECO:0000313" key="3">
    <source>
        <dbReference type="Proteomes" id="UP000037136"/>
    </source>
</evidence>